<name>X6MT91_RETFI</name>
<gene>
    <name evidence="1" type="ORF">RFI_21031</name>
</gene>
<accession>X6MT91</accession>
<keyword evidence="2" id="KW-1185">Reference proteome</keyword>
<comment type="caution">
    <text evidence="1">The sequence shown here is derived from an EMBL/GenBank/DDBJ whole genome shotgun (WGS) entry which is preliminary data.</text>
</comment>
<dbReference type="AlphaFoldDB" id="X6MT91"/>
<reference evidence="1 2" key="1">
    <citation type="journal article" date="2013" name="Curr. Biol.">
        <title>The Genome of the Foraminiferan Reticulomyxa filosa.</title>
        <authorList>
            <person name="Glockner G."/>
            <person name="Hulsmann N."/>
            <person name="Schleicher M."/>
            <person name="Noegel A.A."/>
            <person name="Eichinger L."/>
            <person name="Gallinger C."/>
            <person name="Pawlowski J."/>
            <person name="Sierra R."/>
            <person name="Euteneuer U."/>
            <person name="Pillet L."/>
            <person name="Moustafa A."/>
            <person name="Platzer M."/>
            <person name="Groth M."/>
            <person name="Szafranski K."/>
            <person name="Schliwa M."/>
        </authorList>
    </citation>
    <scope>NUCLEOTIDE SEQUENCE [LARGE SCALE GENOMIC DNA]</scope>
</reference>
<evidence type="ECO:0000313" key="1">
    <source>
        <dbReference type="EMBL" id="ETO16320.1"/>
    </source>
</evidence>
<proteinExistence type="predicted"/>
<dbReference type="Proteomes" id="UP000023152">
    <property type="component" value="Unassembled WGS sequence"/>
</dbReference>
<protein>
    <submittedName>
        <fullName evidence="1">Uncharacterized protein</fullName>
    </submittedName>
</protein>
<evidence type="ECO:0000313" key="2">
    <source>
        <dbReference type="Proteomes" id="UP000023152"/>
    </source>
</evidence>
<organism evidence="1 2">
    <name type="scientific">Reticulomyxa filosa</name>
    <dbReference type="NCBI Taxonomy" id="46433"/>
    <lineage>
        <taxon>Eukaryota</taxon>
        <taxon>Sar</taxon>
        <taxon>Rhizaria</taxon>
        <taxon>Retaria</taxon>
        <taxon>Foraminifera</taxon>
        <taxon>Monothalamids</taxon>
        <taxon>Reticulomyxidae</taxon>
        <taxon>Reticulomyxa</taxon>
    </lineage>
</organism>
<dbReference type="EMBL" id="ASPP01018372">
    <property type="protein sequence ID" value="ETO16320.1"/>
    <property type="molecule type" value="Genomic_DNA"/>
</dbReference>
<sequence length="182" mass="20827">MIGSIFYHFNSIITKFVQFLSLCDDKTVLLNLKKGLSADERVLPLNKLINVLCILAKYILTDVPEFIAKMDIACDVTKVILKFLIQQPSPKEEEIFTEFLVICRQLHMKTLGIKHMRKDNSITSTTINQNQELSTMLDLVKHGFLKDVNVIPKIIKSVTIIPVFAQVTSFESTCREQMDKCF</sequence>